<protein>
    <submittedName>
        <fullName evidence="3">Pilus assembly protein CpaB</fullName>
    </submittedName>
</protein>
<feature type="domain" description="SAF" evidence="1">
    <location>
        <begin position="49"/>
        <end position="103"/>
    </location>
</feature>
<keyword evidence="4" id="KW-1185">Reference proteome</keyword>
<dbReference type="Pfam" id="PF16976">
    <property type="entry name" value="RcpC"/>
    <property type="match status" value="1"/>
</dbReference>
<evidence type="ECO:0000313" key="4">
    <source>
        <dbReference type="Proteomes" id="UP000541426"/>
    </source>
</evidence>
<dbReference type="Pfam" id="PF08666">
    <property type="entry name" value="SAF"/>
    <property type="match status" value="1"/>
</dbReference>
<dbReference type="NCBIfam" id="TIGR03177">
    <property type="entry name" value="pilus_cpaB"/>
    <property type="match status" value="1"/>
</dbReference>
<gene>
    <name evidence="3" type="ORF">GGQ68_000961</name>
</gene>
<evidence type="ECO:0000313" key="3">
    <source>
        <dbReference type="EMBL" id="MBB3984645.1"/>
    </source>
</evidence>
<name>A0A7W6DQ24_9RHOB</name>
<feature type="domain" description="Flp pilus assembly protein RcpC/CpaB" evidence="2">
    <location>
        <begin position="122"/>
        <end position="233"/>
    </location>
</feature>
<sequence length="291" mass="30776">MRLVFGLVLLVGIGLAGFAVYMAQNYIGAYETALDQAQQNQVASVPTKMVYVSVNAIPYGHEVTEDDVKLAPWPVEIMPEGVFTEDSPFLGPGIERRVALRAIDPFEALLPSKVSEPGGSAGLTSHLRAGESAFALKVDVASGVSGFLRPGDRVDIYWTGRVETPSLNGDGRGQTNEVTRLIQSGVRLIAIDQNAEADTSATSIAQTVTVAGTRDVVSVLTHAQSTGKLTLSLIGVTDTTPVTGPIEVDQMSMLGIERAAPTPQAAPKAKTCSTRVRRGSEVMEIPIPCTN</sequence>
<dbReference type="InterPro" id="IPR031571">
    <property type="entry name" value="RcpC_dom"/>
</dbReference>
<dbReference type="Proteomes" id="UP000541426">
    <property type="component" value="Unassembled WGS sequence"/>
</dbReference>
<dbReference type="EMBL" id="JACIEJ010000002">
    <property type="protein sequence ID" value="MBB3984645.1"/>
    <property type="molecule type" value="Genomic_DNA"/>
</dbReference>
<organism evidence="3 4">
    <name type="scientific">Sagittula marina</name>
    <dbReference type="NCBI Taxonomy" id="943940"/>
    <lineage>
        <taxon>Bacteria</taxon>
        <taxon>Pseudomonadati</taxon>
        <taxon>Pseudomonadota</taxon>
        <taxon>Alphaproteobacteria</taxon>
        <taxon>Rhodobacterales</taxon>
        <taxon>Roseobacteraceae</taxon>
        <taxon>Sagittula</taxon>
    </lineage>
</organism>
<dbReference type="RefSeq" id="WP_183963418.1">
    <property type="nucleotide sequence ID" value="NZ_BAABBZ010000014.1"/>
</dbReference>
<dbReference type="AlphaFoldDB" id="A0A7W6DQ24"/>
<comment type="caution">
    <text evidence="3">The sequence shown here is derived from an EMBL/GenBank/DDBJ whole genome shotgun (WGS) entry which is preliminary data.</text>
</comment>
<evidence type="ECO:0000259" key="2">
    <source>
        <dbReference type="Pfam" id="PF16976"/>
    </source>
</evidence>
<dbReference type="InterPro" id="IPR017592">
    <property type="entry name" value="Pilus_assmbl_Flp-typ_CpaB"/>
</dbReference>
<dbReference type="InterPro" id="IPR013974">
    <property type="entry name" value="SAF"/>
</dbReference>
<dbReference type="CDD" id="cd11614">
    <property type="entry name" value="SAF_CpaB_FlgA_like"/>
    <property type="match status" value="1"/>
</dbReference>
<evidence type="ECO:0000259" key="1">
    <source>
        <dbReference type="Pfam" id="PF08666"/>
    </source>
</evidence>
<reference evidence="3 4" key="1">
    <citation type="submission" date="2020-08" db="EMBL/GenBank/DDBJ databases">
        <title>Genomic Encyclopedia of Type Strains, Phase IV (KMG-IV): sequencing the most valuable type-strain genomes for metagenomic binning, comparative biology and taxonomic classification.</title>
        <authorList>
            <person name="Goeker M."/>
        </authorList>
    </citation>
    <scope>NUCLEOTIDE SEQUENCE [LARGE SCALE GENOMIC DNA]</scope>
    <source>
        <strain evidence="3 4">DSM 102235</strain>
    </source>
</reference>
<proteinExistence type="predicted"/>
<accession>A0A7W6DQ24</accession>